<organism evidence="8 9">
    <name type="scientific">Cladophialophora psammophila CBS 110553</name>
    <dbReference type="NCBI Taxonomy" id="1182543"/>
    <lineage>
        <taxon>Eukaryota</taxon>
        <taxon>Fungi</taxon>
        <taxon>Dikarya</taxon>
        <taxon>Ascomycota</taxon>
        <taxon>Pezizomycotina</taxon>
        <taxon>Eurotiomycetes</taxon>
        <taxon>Chaetothyriomycetidae</taxon>
        <taxon>Chaetothyriales</taxon>
        <taxon>Herpotrichiellaceae</taxon>
        <taxon>Cladophialophora</taxon>
    </lineage>
</organism>
<dbReference type="SUPFAM" id="SSF57701">
    <property type="entry name" value="Zn2/Cys6 DNA-binding domain"/>
    <property type="match status" value="1"/>
</dbReference>
<gene>
    <name evidence="8" type="ORF">A1O5_06350</name>
</gene>
<accession>W9WQ25</accession>
<keyword evidence="2" id="KW-0862">Zinc</keyword>
<evidence type="ECO:0000259" key="7">
    <source>
        <dbReference type="PROSITE" id="PS50048"/>
    </source>
</evidence>
<dbReference type="EMBL" id="AMGX01000009">
    <property type="protein sequence ID" value="EXJ70282.1"/>
    <property type="molecule type" value="Genomic_DNA"/>
</dbReference>
<dbReference type="OrthoDB" id="2593732at2759"/>
<comment type="caution">
    <text evidence="8">The sequence shown here is derived from an EMBL/GenBank/DDBJ whole genome shotgun (WGS) entry which is preliminary data.</text>
</comment>
<name>W9WQ25_9EURO</name>
<dbReference type="RefSeq" id="XP_007745134.1">
    <property type="nucleotide sequence ID" value="XM_007746944.1"/>
</dbReference>
<dbReference type="GO" id="GO:0008270">
    <property type="term" value="F:zinc ion binding"/>
    <property type="evidence" value="ECO:0007669"/>
    <property type="project" value="InterPro"/>
</dbReference>
<dbReference type="PROSITE" id="PS00463">
    <property type="entry name" value="ZN2_CY6_FUNGAL_1"/>
    <property type="match status" value="1"/>
</dbReference>
<dbReference type="GO" id="GO:0003677">
    <property type="term" value="F:DNA binding"/>
    <property type="evidence" value="ECO:0007669"/>
    <property type="project" value="UniProtKB-KW"/>
</dbReference>
<dbReference type="HOGENOM" id="CLU_011409_6_0_1"/>
<evidence type="ECO:0000256" key="4">
    <source>
        <dbReference type="ARBA" id="ARBA00023125"/>
    </source>
</evidence>
<dbReference type="SMART" id="SM00066">
    <property type="entry name" value="GAL4"/>
    <property type="match status" value="1"/>
</dbReference>
<dbReference type="PROSITE" id="PS50048">
    <property type="entry name" value="ZN2_CY6_FUNGAL_2"/>
    <property type="match status" value="1"/>
</dbReference>
<keyword evidence="5" id="KW-0804">Transcription</keyword>
<dbReference type="AlphaFoldDB" id="W9WQ25"/>
<feature type="domain" description="Zn(2)-C6 fungal-type" evidence="7">
    <location>
        <begin position="16"/>
        <end position="44"/>
    </location>
</feature>
<keyword evidence="4" id="KW-0238">DNA-binding</keyword>
<dbReference type="Pfam" id="PF11951">
    <property type="entry name" value="Fungal_trans_2"/>
    <property type="match status" value="1"/>
</dbReference>
<keyword evidence="3" id="KW-0805">Transcription regulation</keyword>
<evidence type="ECO:0000256" key="1">
    <source>
        <dbReference type="ARBA" id="ARBA00022723"/>
    </source>
</evidence>
<evidence type="ECO:0000256" key="2">
    <source>
        <dbReference type="ARBA" id="ARBA00022833"/>
    </source>
</evidence>
<sequence length="526" mass="59141">MATDGQGRHGAKTRTGCLTCKRRRVKCGLERPSCARCVRAGRTCEGYQLSLVQEGLALPSKATTPPRLSSSSFLLSAFRATQSEWQAYRFYSHRVASILGGAFDTELWQKQMLQVADTEPTVRNGIFAIGNLFKHGHNGASDHASNCICTHCRQALRYYNKSILALSHSLQEPCTSQAAHVALLSCIIFICLEFYRMNDSTGISLVSKGCSMVAEAMQNQPASGRTWINPRLLKVFDRLWLLSSMFGYHLPKPSPNRSLLSPSARVPDFNNIEGARDSLHEILELVQDLRLRVYQAHWNSSSPEDLSMATASLQREQQIALVLLETWQRNLEIVVAQQAMGSFQRSLAHLILRVHYLITKIRASASLDPSEISHKDHLDDFNEIVVTAEEGLTRFPLKDEAASFSFEMSFLAPLYLTVLKCREPTIRRKALELMRLTGAKEGLWHRSEVLCIAARVMELEEGITAFDLEEVLPEAANRWPTLFYDVLAGLNYRKAGKTHVDVVYLTYDATCLQRFRGRGETLVVEE</sequence>
<proteinExistence type="predicted"/>
<keyword evidence="9" id="KW-1185">Reference proteome</keyword>
<keyword evidence="1" id="KW-0479">Metal-binding</keyword>
<dbReference type="PANTHER" id="PTHR36206">
    <property type="entry name" value="ASPERCRYPTIN BIOSYNTHESIS CLUSTER-SPECIFIC TRANSCRIPTION REGULATOR ATNN-RELATED"/>
    <property type="match status" value="1"/>
</dbReference>
<dbReference type="Pfam" id="PF00172">
    <property type="entry name" value="Zn_clus"/>
    <property type="match status" value="1"/>
</dbReference>
<evidence type="ECO:0000256" key="3">
    <source>
        <dbReference type="ARBA" id="ARBA00023015"/>
    </source>
</evidence>
<evidence type="ECO:0000313" key="8">
    <source>
        <dbReference type="EMBL" id="EXJ70282.1"/>
    </source>
</evidence>
<dbReference type="PANTHER" id="PTHR36206:SF12">
    <property type="entry name" value="ASPERCRYPTIN BIOSYNTHESIS CLUSTER-SPECIFIC TRANSCRIPTION REGULATOR ATNN-RELATED"/>
    <property type="match status" value="1"/>
</dbReference>
<dbReference type="GO" id="GO:0000981">
    <property type="term" value="F:DNA-binding transcription factor activity, RNA polymerase II-specific"/>
    <property type="evidence" value="ECO:0007669"/>
    <property type="project" value="InterPro"/>
</dbReference>
<dbReference type="InterPro" id="IPR021858">
    <property type="entry name" value="Fun_TF"/>
</dbReference>
<dbReference type="Proteomes" id="UP000019471">
    <property type="component" value="Unassembled WGS sequence"/>
</dbReference>
<dbReference type="CDD" id="cd00067">
    <property type="entry name" value="GAL4"/>
    <property type="match status" value="1"/>
</dbReference>
<reference evidence="8 9" key="1">
    <citation type="submission" date="2013-03" db="EMBL/GenBank/DDBJ databases">
        <title>The Genome Sequence of Cladophialophora psammophila CBS 110553.</title>
        <authorList>
            <consortium name="The Broad Institute Genomics Platform"/>
            <person name="Cuomo C."/>
            <person name="de Hoog S."/>
            <person name="Gorbushina A."/>
            <person name="Walker B."/>
            <person name="Young S.K."/>
            <person name="Zeng Q."/>
            <person name="Gargeya S."/>
            <person name="Fitzgerald M."/>
            <person name="Haas B."/>
            <person name="Abouelleil A."/>
            <person name="Allen A.W."/>
            <person name="Alvarado L."/>
            <person name="Arachchi H.M."/>
            <person name="Berlin A.M."/>
            <person name="Chapman S.B."/>
            <person name="Gainer-Dewar J."/>
            <person name="Goldberg J."/>
            <person name="Griggs A."/>
            <person name="Gujja S."/>
            <person name="Hansen M."/>
            <person name="Howarth C."/>
            <person name="Imamovic A."/>
            <person name="Ireland A."/>
            <person name="Larimer J."/>
            <person name="McCowan C."/>
            <person name="Murphy C."/>
            <person name="Pearson M."/>
            <person name="Poon T.W."/>
            <person name="Priest M."/>
            <person name="Roberts A."/>
            <person name="Saif S."/>
            <person name="Shea T."/>
            <person name="Sisk P."/>
            <person name="Sykes S."/>
            <person name="Wortman J."/>
            <person name="Nusbaum C."/>
            <person name="Birren B."/>
        </authorList>
    </citation>
    <scope>NUCLEOTIDE SEQUENCE [LARGE SCALE GENOMIC DNA]</scope>
    <source>
        <strain evidence="8 9">CBS 110553</strain>
    </source>
</reference>
<keyword evidence="6" id="KW-0539">Nucleus</keyword>
<protein>
    <recommendedName>
        <fullName evidence="7">Zn(2)-C6 fungal-type domain-containing protein</fullName>
    </recommendedName>
</protein>
<dbReference type="eggNOG" id="ENOG502SQ3E">
    <property type="taxonomic scope" value="Eukaryota"/>
</dbReference>
<evidence type="ECO:0000256" key="6">
    <source>
        <dbReference type="ARBA" id="ARBA00023242"/>
    </source>
</evidence>
<evidence type="ECO:0000313" key="9">
    <source>
        <dbReference type="Proteomes" id="UP000019471"/>
    </source>
</evidence>
<dbReference type="InterPro" id="IPR052360">
    <property type="entry name" value="Transcr_Regulatory_Proteins"/>
</dbReference>
<dbReference type="InterPro" id="IPR036864">
    <property type="entry name" value="Zn2-C6_fun-type_DNA-bd_sf"/>
</dbReference>
<dbReference type="InterPro" id="IPR001138">
    <property type="entry name" value="Zn2Cys6_DnaBD"/>
</dbReference>
<dbReference type="GeneID" id="19191061"/>
<evidence type="ECO:0000256" key="5">
    <source>
        <dbReference type="ARBA" id="ARBA00023163"/>
    </source>
</evidence>
<dbReference type="Gene3D" id="4.10.240.10">
    <property type="entry name" value="Zn(2)-C6 fungal-type DNA-binding domain"/>
    <property type="match status" value="1"/>
</dbReference>